<feature type="transmembrane region" description="Helical" evidence="6">
    <location>
        <begin position="498"/>
        <end position="517"/>
    </location>
</feature>
<feature type="domain" description="Metallo-beta-lactamase" evidence="7">
    <location>
        <begin position="530"/>
        <end position="730"/>
    </location>
</feature>
<feature type="transmembrane region" description="Helical" evidence="6">
    <location>
        <begin position="52"/>
        <end position="73"/>
    </location>
</feature>
<dbReference type="AlphaFoldDB" id="C0GEN9"/>
<dbReference type="Proteomes" id="UP000006443">
    <property type="component" value="Unassembled WGS sequence"/>
</dbReference>
<dbReference type="InterPro" id="IPR025405">
    <property type="entry name" value="DUF4131"/>
</dbReference>
<evidence type="ECO:0000256" key="4">
    <source>
        <dbReference type="ARBA" id="ARBA00022989"/>
    </source>
</evidence>
<feature type="transmembrane region" description="Helical" evidence="6">
    <location>
        <begin position="426"/>
        <end position="448"/>
    </location>
</feature>
<sequence>MVAALPLIGAAFAVGIWLGRLANVPLVWIALVGMVAAALTIVFTMKKKSATVPLLLLFLFVGMFLSVLAGYQIHHPWSGHLGEERIYTGYIQEVLPAEEGRAAFLFRTESVTVGENEQPLSATVRVSIFLVPEDFVPEYGLRLQLRGIALTPASQRNPGGFDYAAYLESVGVGAVMSVRGHDLQVLDGRGGHLPLWWAHQLRWRALHSLQHYLPESSAGLASGLLLGDRHAVSEETVEAYRRLGIAHLLAVSGLHVGFVAAFALFLASRLFRGRGMLWQALLAAILVLCYVYLTGGRPPVWRAGLTMLLALYARQTGRERDGLLGLAAVGMLMLFFRPLWLFSLSFQFSFAATAGILLLSPRLQQYLVSLPPQVSGPMAVTVAAQLAVLPLQANHFGLFSLLAVPVNLLCVPLVGLVMALGLAGILFGLVSLPLSAPFLFAALPALLILEGLPQSLASLPFAALRVPVVHPVIWLLYGTLLVMFVARISFRPVTGKKLLAVLVGLNILLFALLPVWGQAPLEVTFIDVGQGMAVHVRTPAGSNLLIDAGKPGQGQFAVLPYLRAAGVRSLDFLILTHPHDDHYGGMEAVAEELPVGVFAHNGEVEESEAYGKLLTTLAAAGVIDLVLEEGYRLFLDEVKIEVLAPPAERFTYTVDDVNNNSLVLRFIYKDFALLITGDAETDAVRWLVNNRPQQLRHTLLQVPHHGSAGALSAEFLQLAKPQIAVIPVGHNSFGHPRQETLDLLAEHGIYTYRTDLHGAVTVTTDGYGWQVQPMFSAP</sequence>
<dbReference type="PANTHER" id="PTHR30619:SF1">
    <property type="entry name" value="RECOMBINATION PROTEIN 2"/>
    <property type="match status" value="1"/>
</dbReference>
<dbReference type="InterPro" id="IPR035681">
    <property type="entry name" value="ComA-like_MBL"/>
</dbReference>
<keyword evidence="9" id="KW-1185">Reference proteome</keyword>
<dbReference type="CDD" id="cd07731">
    <property type="entry name" value="ComA-like_MBL-fold"/>
    <property type="match status" value="1"/>
</dbReference>
<feature type="transmembrane region" description="Helical" evidence="6">
    <location>
        <begin position="276"/>
        <end position="293"/>
    </location>
</feature>
<comment type="caution">
    <text evidence="8">The sequence shown here is derived from an EMBL/GenBank/DDBJ whole genome shotgun (WGS) entry which is preliminary data.</text>
</comment>
<dbReference type="eggNOG" id="COG2333">
    <property type="taxonomic scope" value="Bacteria"/>
</dbReference>
<dbReference type="InterPro" id="IPR001279">
    <property type="entry name" value="Metallo-B-lactamas"/>
</dbReference>
<reference evidence="8 9" key="1">
    <citation type="submission" date="2009-02" db="EMBL/GenBank/DDBJ databases">
        <title>Sequencing of the draft genome and assembly of Dethiobacter alkaliphilus AHT 1.</title>
        <authorList>
            <consortium name="US DOE Joint Genome Institute (JGI-PGF)"/>
            <person name="Lucas S."/>
            <person name="Copeland A."/>
            <person name="Lapidus A."/>
            <person name="Glavina del Rio T."/>
            <person name="Dalin E."/>
            <person name="Tice H."/>
            <person name="Bruce D."/>
            <person name="Goodwin L."/>
            <person name="Pitluck S."/>
            <person name="Larimer F."/>
            <person name="Land M.L."/>
            <person name="Hauser L."/>
            <person name="Muyzer G."/>
        </authorList>
    </citation>
    <scope>NUCLEOTIDE SEQUENCE [LARGE SCALE GENOMIC DNA]</scope>
    <source>
        <strain evidence="8 9">AHT 1</strain>
    </source>
</reference>
<dbReference type="InterPro" id="IPR004477">
    <property type="entry name" value="ComEC_N"/>
</dbReference>
<dbReference type="eggNOG" id="COG0658">
    <property type="taxonomic scope" value="Bacteria"/>
</dbReference>
<dbReference type="GO" id="GO:0030420">
    <property type="term" value="P:establishment of competence for transformation"/>
    <property type="evidence" value="ECO:0007669"/>
    <property type="project" value="InterPro"/>
</dbReference>
<keyword evidence="3 6" id="KW-0812">Transmembrane</keyword>
<dbReference type="InterPro" id="IPR052159">
    <property type="entry name" value="Competence_DNA_uptake"/>
</dbReference>
<dbReference type="SUPFAM" id="SSF56281">
    <property type="entry name" value="Metallo-hydrolase/oxidoreductase"/>
    <property type="match status" value="1"/>
</dbReference>
<protein>
    <submittedName>
        <fullName evidence="8">DNA internalization-related competence protein ComEC/Rec2</fullName>
    </submittedName>
</protein>
<feature type="transmembrane region" description="Helical" evidence="6">
    <location>
        <begin position="322"/>
        <end position="340"/>
    </location>
</feature>
<feature type="transmembrane region" description="Helical" evidence="6">
    <location>
        <begin position="399"/>
        <end position="419"/>
    </location>
</feature>
<evidence type="ECO:0000256" key="5">
    <source>
        <dbReference type="ARBA" id="ARBA00023136"/>
    </source>
</evidence>
<evidence type="ECO:0000256" key="3">
    <source>
        <dbReference type="ARBA" id="ARBA00022692"/>
    </source>
</evidence>
<evidence type="ECO:0000256" key="1">
    <source>
        <dbReference type="ARBA" id="ARBA00004651"/>
    </source>
</evidence>
<evidence type="ECO:0000313" key="9">
    <source>
        <dbReference type="Proteomes" id="UP000006443"/>
    </source>
</evidence>
<dbReference type="NCBIfam" id="TIGR00360">
    <property type="entry name" value="ComEC_N-term"/>
    <property type="match status" value="1"/>
</dbReference>
<dbReference type="Pfam" id="PF03772">
    <property type="entry name" value="Competence"/>
    <property type="match status" value="1"/>
</dbReference>
<dbReference type="OrthoDB" id="9761531at2"/>
<keyword evidence="5 6" id="KW-0472">Membrane</keyword>
<dbReference type="SMART" id="SM00849">
    <property type="entry name" value="Lactamase_B"/>
    <property type="match status" value="1"/>
</dbReference>
<gene>
    <name evidence="8" type="ORF">DealDRAFT_0948</name>
</gene>
<feature type="transmembrane region" description="Helical" evidence="6">
    <location>
        <begin position="245"/>
        <end position="267"/>
    </location>
</feature>
<evidence type="ECO:0000256" key="6">
    <source>
        <dbReference type="SAM" id="Phobius"/>
    </source>
</evidence>
<evidence type="ECO:0000313" key="8">
    <source>
        <dbReference type="EMBL" id="EEG78071.1"/>
    </source>
</evidence>
<dbReference type="Gene3D" id="3.60.15.10">
    <property type="entry name" value="Ribonuclease Z/Hydroxyacylglutathione hydrolase-like"/>
    <property type="match status" value="1"/>
</dbReference>
<keyword evidence="4 6" id="KW-1133">Transmembrane helix</keyword>
<accession>C0GEN9</accession>
<evidence type="ECO:0000256" key="2">
    <source>
        <dbReference type="ARBA" id="ARBA00022475"/>
    </source>
</evidence>
<dbReference type="Pfam" id="PF00753">
    <property type="entry name" value="Lactamase_B"/>
    <property type="match status" value="1"/>
</dbReference>
<keyword evidence="2" id="KW-1003">Cell membrane</keyword>
<dbReference type="NCBIfam" id="TIGR00361">
    <property type="entry name" value="ComEC_Rec2"/>
    <property type="match status" value="1"/>
</dbReference>
<dbReference type="InterPro" id="IPR036866">
    <property type="entry name" value="RibonucZ/Hydroxyglut_hydro"/>
</dbReference>
<dbReference type="STRING" id="555088.DealDRAFT_0948"/>
<dbReference type="EMBL" id="ACJM01000004">
    <property type="protein sequence ID" value="EEG78071.1"/>
    <property type="molecule type" value="Genomic_DNA"/>
</dbReference>
<dbReference type="Pfam" id="PF13567">
    <property type="entry name" value="DUF4131"/>
    <property type="match status" value="1"/>
</dbReference>
<dbReference type="InterPro" id="IPR004797">
    <property type="entry name" value="Competence_ComEC/Rec2"/>
</dbReference>
<dbReference type="GO" id="GO:0005886">
    <property type="term" value="C:plasma membrane"/>
    <property type="evidence" value="ECO:0007669"/>
    <property type="project" value="UniProtKB-SubCell"/>
</dbReference>
<proteinExistence type="predicted"/>
<organism evidence="8 9">
    <name type="scientific">Dethiobacter alkaliphilus AHT 1</name>
    <dbReference type="NCBI Taxonomy" id="555088"/>
    <lineage>
        <taxon>Bacteria</taxon>
        <taxon>Bacillati</taxon>
        <taxon>Bacillota</taxon>
        <taxon>Dethiobacteria</taxon>
        <taxon>Dethiobacterales</taxon>
        <taxon>Dethiobacteraceae</taxon>
        <taxon>Dethiobacter</taxon>
    </lineage>
</organism>
<feature type="transmembrane region" description="Helical" evidence="6">
    <location>
        <begin position="468"/>
        <end position="486"/>
    </location>
</feature>
<comment type="subcellular location">
    <subcellularLocation>
        <location evidence="1">Cell membrane</location>
        <topology evidence="1">Multi-pass membrane protein</topology>
    </subcellularLocation>
</comment>
<name>C0GEN9_DETAL</name>
<dbReference type="PANTHER" id="PTHR30619">
    <property type="entry name" value="DNA INTERNALIZATION/COMPETENCE PROTEIN COMEC/REC2"/>
    <property type="match status" value="1"/>
</dbReference>
<feature type="transmembrane region" description="Helical" evidence="6">
    <location>
        <begin position="25"/>
        <end position="45"/>
    </location>
</feature>
<evidence type="ECO:0000259" key="7">
    <source>
        <dbReference type="SMART" id="SM00849"/>
    </source>
</evidence>